<protein>
    <recommendedName>
        <fullName evidence="3">Saposin B-type domain-containing protein</fullName>
    </recommendedName>
</protein>
<evidence type="ECO:0000256" key="1">
    <source>
        <dbReference type="ARBA" id="ARBA00023157"/>
    </source>
</evidence>
<dbReference type="PROSITE" id="PS50015">
    <property type="entry name" value="SAP_B"/>
    <property type="match status" value="1"/>
</dbReference>
<sequence length="250" mass="28745">MAKINAASILVLCLIHVMTSPATSKGYYPFTHTGEDIINMCEACEMVVYSLYHQVQEKEAHNSSRKIKQSEIVQLTKNICNSSSSEADWIFNIDIVERGNRWKLEQTTGGKCNSKYKIIEGACQKVMRSFSKDVARYIYESMRKSTHLNLHVQLLCRNFSMACNLKPPRLPKSKPGAPCTKYLMDESMKMKYPSEEAENKDPPPPEKQSVWKAIKNFGKEVKNGAKRMYTRGKKMLKRIPREEVREPRDI</sequence>
<feature type="signal peptide" evidence="2">
    <location>
        <begin position="1"/>
        <end position="24"/>
    </location>
</feature>
<accession>A0A8T0CZE0</accession>
<dbReference type="InterPro" id="IPR008139">
    <property type="entry name" value="SaposinB_dom"/>
</dbReference>
<keyword evidence="2" id="KW-0732">Signal</keyword>
<feature type="chain" id="PRO_5035797465" description="Saposin B-type domain-containing protein" evidence="2">
    <location>
        <begin position="25"/>
        <end position="250"/>
    </location>
</feature>
<comment type="caution">
    <text evidence="4">The sequence shown here is derived from an EMBL/GenBank/DDBJ whole genome shotgun (WGS) entry which is preliminary data.</text>
</comment>
<keyword evidence="5" id="KW-1185">Reference proteome</keyword>
<feature type="domain" description="Saposin B-type" evidence="3">
    <location>
        <begin position="37"/>
        <end position="167"/>
    </location>
</feature>
<proteinExistence type="predicted"/>
<dbReference type="EMBL" id="MU089541">
    <property type="protein sequence ID" value="KAF7851455.1"/>
    <property type="molecule type" value="Genomic_DNA"/>
</dbReference>
<dbReference type="PANTHER" id="PTHR36058">
    <property type="entry name" value="NUCLEOPHOSMIN"/>
    <property type="match status" value="1"/>
</dbReference>
<dbReference type="PANTHER" id="PTHR36058:SF1">
    <property type="entry name" value="NUCLEOPHOSMIN"/>
    <property type="match status" value="1"/>
</dbReference>
<dbReference type="Proteomes" id="UP000806378">
    <property type="component" value="Unassembled WGS sequence"/>
</dbReference>
<evidence type="ECO:0000256" key="2">
    <source>
        <dbReference type="SAM" id="SignalP"/>
    </source>
</evidence>
<keyword evidence="1" id="KW-1015">Disulfide bond</keyword>
<reference evidence="4" key="1">
    <citation type="submission" date="2020-05" db="EMBL/GenBank/DDBJ databases">
        <title>WGS assembly of Corymbia citriodora subspecies variegata.</title>
        <authorList>
            <person name="Barry K."/>
            <person name="Hundley H."/>
            <person name="Shu S."/>
            <person name="Jenkins J."/>
            <person name="Grimwood J."/>
            <person name="Baten A."/>
        </authorList>
    </citation>
    <scope>NUCLEOTIDE SEQUENCE</scope>
    <source>
        <strain evidence="4">CV2-018</strain>
    </source>
</reference>
<organism evidence="4 5">
    <name type="scientific">Corymbia citriodora subsp. variegata</name>
    <dbReference type="NCBI Taxonomy" id="360336"/>
    <lineage>
        <taxon>Eukaryota</taxon>
        <taxon>Viridiplantae</taxon>
        <taxon>Streptophyta</taxon>
        <taxon>Embryophyta</taxon>
        <taxon>Tracheophyta</taxon>
        <taxon>Spermatophyta</taxon>
        <taxon>Magnoliopsida</taxon>
        <taxon>eudicotyledons</taxon>
        <taxon>Gunneridae</taxon>
        <taxon>Pentapetalae</taxon>
        <taxon>rosids</taxon>
        <taxon>malvids</taxon>
        <taxon>Myrtales</taxon>
        <taxon>Myrtaceae</taxon>
        <taxon>Myrtoideae</taxon>
        <taxon>Eucalypteae</taxon>
        <taxon>Corymbia</taxon>
    </lineage>
</organism>
<dbReference type="Gramene" id="rna-gnl|WGS:JABURB|Cocit.L3882.1">
    <property type="protein sequence ID" value="cds-KAF7851455.1"/>
    <property type="gene ID" value="gene-BT93_L3882"/>
</dbReference>
<gene>
    <name evidence="4" type="ORF">BT93_L3882</name>
</gene>
<evidence type="ECO:0000313" key="4">
    <source>
        <dbReference type="EMBL" id="KAF7851455.1"/>
    </source>
</evidence>
<evidence type="ECO:0000259" key="3">
    <source>
        <dbReference type="PROSITE" id="PS50015"/>
    </source>
</evidence>
<dbReference type="AlphaFoldDB" id="A0A8T0CZE0"/>
<name>A0A8T0CZE0_CORYI</name>
<evidence type="ECO:0000313" key="5">
    <source>
        <dbReference type="Proteomes" id="UP000806378"/>
    </source>
</evidence>